<sequence length="199" mass="22400">MSKSGTKGDTIVIKKYANRRLYDTSTSRYVTLDHLRELVKQDAEFVVLDAKSGDDLTRGVLAQIIFEEEANGANMLPLPFLRQLISYYGDALEAVVPNYLQMTMNNFAEEQERLRENFLEAMGSPGTMMQMMEGQTRRNIEIFQQAMRMFTPFPDGMPAAGTMPEPEARPAASAEKSELESLKQELEAMRSKIDKLAGS</sequence>
<dbReference type="RefSeq" id="WP_343164669.1">
    <property type="nucleotide sequence ID" value="NZ_JBHRSV010000020.1"/>
</dbReference>
<evidence type="ECO:0000313" key="5">
    <source>
        <dbReference type="Proteomes" id="UP001595379"/>
    </source>
</evidence>
<dbReference type="Proteomes" id="UP001595379">
    <property type="component" value="Unassembled WGS sequence"/>
</dbReference>
<name>A0ABV6ZZA1_9PROT</name>
<evidence type="ECO:0000313" key="4">
    <source>
        <dbReference type="EMBL" id="MFC2926698.1"/>
    </source>
</evidence>
<dbReference type="EMBL" id="JBHRSV010000020">
    <property type="protein sequence ID" value="MFC2926698.1"/>
    <property type="molecule type" value="Genomic_DNA"/>
</dbReference>
<dbReference type="InterPro" id="IPR012909">
    <property type="entry name" value="PHA_DNA-bd_N"/>
</dbReference>
<feature type="domain" description="PHA accumulation regulator DNA-binding N-terminal" evidence="3">
    <location>
        <begin position="12"/>
        <end position="72"/>
    </location>
</feature>
<dbReference type="Pfam" id="PF07879">
    <property type="entry name" value="PHB_acc_N"/>
    <property type="match status" value="1"/>
</dbReference>
<dbReference type="Pfam" id="PF05233">
    <property type="entry name" value="PHB_acc"/>
    <property type="match status" value="1"/>
</dbReference>
<feature type="domain" description="PHB accumulation regulatory" evidence="2">
    <location>
        <begin position="76"/>
        <end position="115"/>
    </location>
</feature>
<dbReference type="NCBIfam" id="TIGR01848">
    <property type="entry name" value="PHA_reg_PhaR"/>
    <property type="match status" value="1"/>
</dbReference>
<feature type="region of interest" description="Disordered" evidence="1">
    <location>
        <begin position="156"/>
        <end position="180"/>
    </location>
</feature>
<dbReference type="InterPro" id="IPR007897">
    <property type="entry name" value="PHB_accumulat"/>
</dbReference>
<evidence type="ECO:0000259" key="2">
    <source>
        <dbReference type="Pfam" id="PF05233"/>
    </source>
</evidence>
<organism evidence="4 5">
    <name type="scientific">Hyphobacterium vulgare</name>
    <dbReference type="NCBI Taxonomy" id="1736751"/>
    <lineage>
        <taxon>Bacteria</taxon>
        <taxon>Pseudomonadati</taxon>
        <taxon>Pseudomonadota</taxon>
        <taxon>Alphaproteobacteria</taxon>
        <taxon>Maricaulales</taxon>
        <taxon>Maricaulaceae</taxon>
        <taxon>Hyphobacterium</taxon>
    </lineage>
</organism>
<accession>A0ABV6ZZA1</accession>
<gene>
    <name evidence="4" type="primary">phaR</name>
    <name evidence="4" type="ORF">ACFOOR_11325</name>
</gene>
<proteinExistence type="predicted"/>
<comment type="caution">
    <text evidence="4">The sequence shown here is derived from an EMBL/GenBank/DDBJ whole genome shotgun (WGS) entry which is preliminary data.</text>
</comment>
<protein>
    <submittedName>
        <fullName evidence="4">Polyhydroxyalkanoate synthesis repressor PhaR</fullName>
    </submittedName>
</protein>
<dbReference type="InterPro" id="IPR010134">
    <property type="entry name" value="PHA_reg_PhaR"/>
</dbReference>
<keyword evidence="5" id="KW-1185">Reference proteome</keyword>
<evidence type="ECO:0000259" key="3">
    <source>
        <dbReference type="Pfam" id="PF07879"/>
    </source>
</evidence>
<reference evidence="5" key="1">
    <citation type="journal article" date="2019" name="Int. J. Syst. Evol. Microbiol.">
        <title>The Global Catalogue of Microorganisms (GCM) 10K type strain sequencing project: providing services to taxonomists for standard genome sequencing and annotation.</title>
        <authorList>
            <consortium name="The Broad Institute Genomics Platform"/>
            <consortium name="The Broad Institute Genome Sequencing Center for Infectious Disease"/>
            <person name="Wu L."/>
            <person name="Ma J."/>
        </authorList>
    </citation>
    <scope>NUCLEOTIDE SEQUENCE [LARGE SCALE GENOMIC DNA]</scope>
    <source>
        <strain evidence="5">KCTC 52487</strain>
    </source>
</reference>
<evidence type="ECO:0000256" key="1">
    <source>
        <dbReference type="SAM" id="MobiDB-lite"/>
    </source>
</evidence>